<evidence type="ECO:0000313" key="4">
    <source>
        <dbReference type="Proteomes" id="UP000095229"/>
    </source>
</evidence>
<evidence type="ECO:0000256" key="1">
    <source>
        <dbReference type="SAM" id="Coils"/>
    </source>
</evidence>
<comment type="caution">
    <text evidence="3">The sequence shown here is derived from an EMBL/GenBank/DDBJ whole genome shotgun (WGS) entry which is preliminary data.</text>
</comment>
<protein>
    <submittedName>
        <fullName evidence="3">Uncharacterized protein</fullName>
    </submittedName>
</protein>
<gene>
    <name evidence="3" type="ORF">lpari_01787</name>
</gene>
<organism evidence="3 4">
    <name type="scientific">Legionella parisiensis</name>
    <dbReference type="NCBI Taxonomy" id="45071"/>
    <lineage>
        <taxon>Bacteria</taxon>
        <taxon>Pseudomonadati</taxon>
        <taxon>Pseudomonadota</taxon>
        <taxon>Gammaproteobacteria</taxon>
        <taxon>Legionellales</taxon>
        <taxon>Legionellaceae</taxon>
        <taxon>Legionella</taxon>
    </lineage>
</organism>
<keyword evidence="4" id="KW-1185">Reference proteome</keyword>
<reference evidence="3 4" key="1">
    <citation type="submission" date="2016-02" db="EMBL/GenBank/DDBJ databases">
        <title>Secondary metabolites in Legionella.</title>
        <authorList>
            <person name="Tobias N.J."/>
            <person name="Bode H.B."/>
        </authorList>
    </citation>
    <scope>NUCLEOTIDE SEQUENCE [LARGE SCALE GENOMIC DNA]</scope>
    <source>
        <strain evidence="3 4">DSM 19216</strain>
    </source>
</reference>
<dbReference type="AlphaFoldDB" id="A0A1E5JS18"/>
<keyword evidence="2" id="KW-0472">Membrane</keyword>
<name>A0A1E5JS18_9GAMM</name>
<keyword evidence="1" id="KW-0175">Coiled coil</keyword>
<dbReference type="PATRIC" id="fig|45071.6.peg.2580"/>
<dbReference type="EMBL" id="LSOG01000051">
    <property type="protein sequence ID" value="OEH47305.1"/>
    <property type="molecule type" value="Genomic_DNA"/>
</dbReference>
<evidence type="ECO:0000313" key="3">
    <source>
        <dbReference type="EMBL" id="OEH47305.1"/>
    </source>
</evidence>
<keyword evidence="2" id="KW-0812">Transmembrane</keyword>
<accession>A0A1E5JS18</accession>
<dbReference type="Proteomes" id="UP000095229">
    <property type="component" value="Unassembled WGS sequence"/>
</dbReference>
<sequence length="61" mass="7017">MFELEIMVTAYTVFVATTTSIICKFIGKNKLKKMANDLSLLKKTLMDKESEMNRLKSERIA</sequence>
<keyword evidence="2" id="KW-1133">Transmembrane helix</keyword>
<dbReference type="RefSeq" id="WP_058518170.1">
    <property type="nucleotide sequence ID" value="NZ_CAAAIE010000011.1"/>
</dbReference>
<feature type="coiled-coil region" evidence="1">
    <location>
        <begin position="31"/>
        <end position="58"/>
    </location>
</feature>
<feature type="transmembrane region" description="Helical" evidence="2">
    <location>
        <begin position="6"/>
        <end position="26"/>
    </location>
</feature>
<evidence type="ECO:0000256" key="2">
    <source>
        <dbReference type="SAM" id="Phobius"/>
    </source>
</evidence>
<proteinExistence type="predicted"/>